<dbReference type="SUPFAM" id="SSF158622">
    <property type="entry name" value="YheA/YmcA-like"/>
    <property type="match status" value="1"/>
</dbReference>
<organism evidence="2 3">
    <name type="scientific">Streptococcus didelphis</name>
    <dbReference type="NCBI Taxonomy" id="102886"/>
    <lineage>
        <taxon>Bacteria</taxon>
        <taxon>Bacillati</taxon>
        <taxon>Bacillota</taxon>
        <taxon>Bacilli</taxon>
        <taxon>Lactobacillales</taxon>
        <taxon>Streptococcaceae</taxon>
        <taxon>Streptococcus</taxon>
    </lineage>
</organism>
<keyword evidence="3" id="KW-1185">Reference proteome</keyword>
<dbReference type="HAMAP" id="MF_01526">
    <property type="entry name" value="UPF0342"/>
    <property type="match status" value="1"/>
</dbReference>
<dbReference type="RefSeq" id="WP_018365837.1">
    <property type="nucleotide sequence ID" value="NZ_CP104407.1"/>
</dbReference>
<sequence>MSQEIYDYANKIERAMRALPEYKTVESSKEAIKNNEEANGLFNEFVEMQEKIQGMMQTGQMPSTEEQEAIESLSKKIEANHLLKAYFDAQQALSVYVSDIERIVFAPLKNLI</sequence>
<dbReference type="InterPro" id="IPR023378">
    <property type="entry name" value="YheA/YmcA-like_dom_sf"/>
</dbReference>
<dbReference type="NCBIfam" id="NF010209">
    <property type="entry name" value="PRK13676.1-1"/>
    <property type="match status" value="1"/>
</dbReference>
<gene>
    <name evidence="2" type="ORF">N1496_01510</name>
</gene>
<dbReference type="Pfam" id="PF06133">
    <property type="entry name" value="Com_YlbF"/>
    <property type="match status" value="1"/>
</dbReference>
<evidence type="ECO:0000313" key="3">
    <source>
        <dbReference type="Proteomes" id="UP001238096"/>
    </source>
</evidence>
<reference evidence="3" key="1">
    <citation type="submission" date="2022-10" db="EMBL/GenBank/DDBJ databases">
        <title>Streptococcus didelphis as causative of fatal infections in opossums (Didelphis albiventris).</title>
        <authorList>
            <person name="Breyer G.M."/>
            <person name="Da Silva M.E.R.J."/>
            <person name="Siqueira F.M."/>
        </authorList>
    </citation>
    <scope>NUCLEOTIDE SEQUENCE [LARGE SCALE GENOMIC DNA]</scope>
    <source>
        <strain evidence="3">LBVP101/21</strain>
    </source>
</reference>
<dbReference type="EMBL" id="CP110509">
    <property type="protein sequence ID" value="WMB28346.1"/>
    <property type="molecule type" value="Genomic_DNA"/>
</dbReference>
<name>A0ABY9LJR0_9STRE</name>
<dbReference type="Proteomes" id="UP001238096">
    <property type="component" value="Chromosome"/>
</dbReference>
<dbReference type="Gene3D" id="1.20.1500.10">
    <property type="entry name" value="YheA/YmcA-like"/>
    <property type="match status" value="1"/>
</dbReference>
<comment type="similarity">
    <text evidence="1">Belongs to the UPF0342 family.</text>
</comment>
<evidence type="ECO:0000313" key="2">
    <source>
        <dbReference type="EMBL" id="WMB28346.1"/>
    </source>
</evidence>
<protein>
    <recommendedName>
        <fullName evidence="1">UPF0342 protein N1496_01510</fullName>
    </recommendedName>
</protein>
<proteinExistence type="inferred from homology"/>
<dbReference type="InterPro" id="IPR010368">
    <property type="entry name" value="Com_YlbF"/>
</dbReference>
<evidence type="ECO:0000256" key="1">
    <source>
        <dbReference type="HAMAP-Rule" id="MF_01526"/>
    </source>
</evidence>
<accession>A0ABY9LJR0</accession>